<dbReference type="Proteomes" id="UP001234202">
    <property type="component" value="Unassembled WGS sequence"/>
</dbReference>
<organism evidence="1 2">
    <name type="scientific">Naganishia onofrii</name>
    <dbReference type="NCBI Taxonomy" id="1851511"/>
    <lineage>
        <taxon>Eukaryota</taxon>
        <taxon>Fungi</taxon>
        <taxon>Dikarya</taxon>
        <taxon>Basidiomycota</taxon>
        <taxon>Agaricomycotina</taxon>
        <taxon>Tremellomycetes</taxon>
        <taxon>Filobasidiales</taxon>
        <taxon>Filobasidiaceae</taxon>
        <taxon>Naganishia</taxon>
    </lineage>
</organism>
<keyword evidence="2" id="KW-1185">Reference proteome</keyword>
<sequence length="682" mass="75410">MAQAEIVAPATSHSDVPTHQTASTVLDNSEGQPAVKGRKGSDVKVEVSRSDPALIELNAQLYARGLTRSGLKLEGLNNKARDQVIKVIFKLLSQRAKLKREEQAHKLAREDFGRAQTALTLVRTQAQHDMKKREVQLERTMQHWQRISSENARLLSSGYRTGIICLNPIEAPEQVPRVDSLFDPNIRELNHQMISLQEECEAFRHVTLSTANQLSKLEALAKRECEPPRLDAATFFKAHPLNSSQTSSSTSHPLTADTRLREIIGRVRSCIETDVAGKEEAERIKKDLLMEMVNSYEGERVERVKELMEQKMRDLVKELEKARGDDGVALLTYDTRPANANAIPGADEAEHARLVQEKDQLDREKVSVEAEGKRVTETLVRLAKDRALFEIERNGFLEERRRFEMEKVMLEPPRLDDKPQSRTSDAGTETGSSSNTSREPPRTPEKRNNSVSYETVNQDTSSSQVSLSSLEDKNRVSPTKATTRPTVSSPLASSTTSRHHVASKSRSPMHRRRTTKGPSTPLARFVSHKIVAEKLASAKKSKASQGTASQNTQEEIASSTTARPVSRIITAKAPRSTTLTAPTSSSALRSTTKANERLLSSQARLGVLATNRNPTELAKSDSSTESEQLRVNTIRRGLPAVSIATLSAGKTPSTVKTVRKLEVGQADGMGPRNVVLQTGRAW</sequence>
<comment type="caution">
    <text evidence="1">The sequence shown here is derived from an EMBL/GenBank/DDBJ whole genome shotgun (WGS) entry which is preliminary data.</text>
</comment>
<name>A0ACC2XT68_9TREE</name>
<dbReference type="EMBL" id="JASBWV010000004">
    <property type="protein sequence ID" value="KAJ9126831.1"/>
    <property type="molecule type" value="Genomic_DNA"/>
</dbReference>
<protein>
    <submittedName>
        <fullName evidence="1">Uncharacterized protein</fullName>
    </submittedName>
</protein>
<reference evidence="1" key="1">
    <citation type="submission" date="2023-04" db="EMBL/GenBank/DDBJ databases">
        <title>Draft Genome sequencing of Naganishia species isolated from polar environments using Oxford Nanopore Technology.</title>
        <authorList>
            <person name="Leo P."/>
            <person name="Venkateswaran K."/>
        </authorList>
    </citation>
    <scope>NUCLEOTIDE SEQUENCE</scope>
    <source>
        <strain evidence="1">DBVPG 5303</strain>
    </source>
</reference>
<evidence type="ECO:0000313" key="1">
    <source>
        <dbReference type="EMBL" id="KAJ9126831.1"/>
    </source>
</evidence>
<accession>A0ACC2XT68</accession>
<evidence type="ECO:0000313" key="2">
    <source>
        <dbReference type="Proteomes" id="UP001234202"/>
    </source>
</evidence>
<proteinExistence type="predicted"/>
<gene>
    <name evidence="1" type="ORF">QFC24_001864</name>
</gene>